<protein>
    <submittedName>
        <fullName evidence="5">Enoyl reductase</fullName>
    </submittedName>
</protein>
<proteinExistence type="inferred from homology"/>
<dbReference type="Pfam" id="PF08240">
    <property type="entry name" value="ADH_N"/>
    <property type="match status" value="1"/>
</dbReference>
<dbReference type="SUPFAM" id="SSF50129">
    <property type="entry name" value="GroES-like"/>
    <property type="match status" value="1"/>
</dbReference>
<sequence length="363" mass="38415">MSTTTTKTQRAIVVLSRSHAALISDRPLPPLRPSHLAIAVSHVALNPTDWKSIDLRGEPGLLSGCDYSGVVEAVGANVTEFAVGDRVAGVAHGCNASNPEDGAFAEHIVARAALAMKVPEGVMGMAQAATVPVGVTTVAQGLYQSLGLPWPATTTEGEKGEGKQKEGGFPVLVYGGSTATGTLAIQFAKLSGCTVLTTCSPRNFELVKGLGADQVFDYREPGVGKRIREAAGDRLAHVFDCISLPDSVAICAEAFGSKGGKYSALLYIDGFPREDVEVEVTMAYTAFGQEYRQNDKITPAKPQDLEYAARFWKVAGELLAQGKIKPHPAEVREGGLEGILDGLEDMKQDKVSGVKLVYKVQDV</sequence>
<dbReference type="Pfam" id="PF00107">
    <property type="entry name" value="ADH_zinc_N"/>
    <property type="match status" value="1"/>
</dbReference>
<evidence type="ECO:0000256" key="1">
    <source>
        <dbReference type="ARBA" id="ARBA00008072"/>
    </source>
</evidence>
<feature type="domain" description="Enoyl reductase (ER)" evidence="4">
    <location>
        <begin position="16"/>
        <end position="357"/>
    </location>
</feature>
<comment type="similarity">
    <text evidence="1">Belongs to the zinc-containing alcohol dehydrogenase family.</text>
</comment>
<dbReference type="PANTHER" id="PTHR45348">
    <property type="entry name" value="HYPOTHETICAL OXIDOREDUCTASE (EUROFUNG)"/>
    <property type="match status" value="1"/>
</dbReference>
<dbReference type="InterPro" id="IPR013154">
    <property type="entry name" value="ADH-like_N"/>
</dbReference>
<gene>
    <name evidence="5" type="ORF">DBV05_g12661</name>
</gene>
<dbReference type="InterPro" id="IPR013149">
    <property type="entry name" value="ADH-like_C"/>
</dbReference>
<dbReference type="Gene3D" id="3.90.180.10">
    <property type="entry name" value="Medium-chain alcohol dehydrogenases, catalytic domain"/>
    <property type="match status" value="1"/>
</dbReference>
<accession>A0A5N5CTI5</accession>
<evidence type="ECO:0000313" key="6">
    <source>
        <dbReference type="Proteomes" id="UP000325902"/>
    </source>
</evidence>
<evidence type="ECO:0000259" key="4">
    <source>
        <dbReference type="SMART" id="SM00829"/>
    </source>
</evidence>
<dbReference type="InterPro" id="IPR036291">
    <property type="entry name" value="NAD(P)-bd_dom_sf"/>
</dbReference>
<keyword evidence="6" id="KW-1185">Reference proteome</keyword>
<dbReference type="GO" id="GO:0016651">
    <property type="term" value="F:oxidoreductase activity, acting on NAD(P)H"/>
    <property type="evidence" value="ECO:0007669"/>
    <property type="project" value="InterPro"/>
</dbReference>
<dbReference type="EMBL" id="VCHE01000306">
    <property type="protein sequence ID" value="KAB2568656.1"/>
    <property type="molecule type" value="Genomic_DNA"/>
</dbReference>
<dbReference type="InterPro" id="IPR047122">
    <property type="entry name" value="Trans-enoyl_RdTase-like"/>
</dbReference>
<dbReference type="Gene3D" id="3.40.50.720">
    <property type="entry name" value="NAD(P)-binding Rossmann-like Domain"/>
    <property type="match status" value="1"/>
</dbReference>
<dbReference type="Proteomes" id="UP000325902">
    <property type="component" value="Unassembled WGS sequence"/>
</dbReference>
<dbReference type="InterPro" id="IPR011032">
    <property type="entry name" value="GroES-like_sf"/>
</dbReference>
<name>A0A5N5CTI5_9PEZI</name>
<reference evidence="5 6" key="1">
    <citation type="journal article" date="2019" name="Sci. Rep.">
        <title>A multi-omics analysis of the grapevine pathogen Lasiodiplodia theobromae reveals that temperature affects the expression of virulence- and pathogenicity-related genes.</title>
        <authorList>
            <person name="Felix C."/>
            <person name="Meneses R."/>
            <person name="Goncalves M.F.M."/>
            <person name="Tilleman L."/>
            <person name="Duarte A.S."/>
            <person name="Jorrin-Novo J.V."/>
            <person name="Van de Peer Y."/>
            <person name="Deforce D."/>
            <person name="Van Nieuwerburgh F."/>
            <person name="Esteves A.C."/>
            <person name="Alves A."/>
        </authorList>
    </citation>
    <scope>NUCLEOTIDE SEQUENCE [LARGE SCALE GENOMIC DNA]</scope>
    <source>
        <strain evidence="5 6">LA-SOL3</strain>
    </source>
</reference>
<evidence type="ECO:0000256" key="2">
    <source>
        <dbReference type="ARBA" id="ARBA00011245"/>
    </source>
</evidence>
<dbReference type="SUPFAM" id="SSF51735">
    <property type="entry name" value="NAD(P)-binding Rossmann-fold domains"/>
    <property type="match status" value="1"/>
</dbReference>
<evidence type="ECO:0000313" key="5">
    <source>
        <dbReference type="EMBL" id="KAB2568656.1"/>
    </source>
</evidence>
<dbReference type="OrthoDB" id="48317at2759"/>
<keyword evidence="3" id="KW-0560">Oxidoreductase</keyword>
<dbReference type="SMART" id="SM00829">
    <property type="entry name" value="PKS_ER"/>
    <property type="match status" value="1"/>
</dbReference>
<dbReference type="AlphaFoldDB" id="A0A5N5CTI5"/>
<organism evidence="5 6">
    <name type="scientific">Lasiodiplodia theobromae</name>
    <dbReference type="NCBI Taxonomy" id="45133"/>
    <lineage>
        <taxon>Eukaryota</taxon>
        <taxon>Fungi</taxon>
        <taxon>Dikarya</taxon>
        <taxon>Ascomycota</taxon>
        <taxon>Pezizomycotina</taxon>
        <taxon>Dothideomycetes</taxon>
        <taxon>Dothideomycetes incertae sedis</taxon>
        <taxon>Botryosphaeriales</taxon>
        <taxon>Botryosphaeriaceae</taxon>
        <taxon>Lasiodiplodia</taxon>
    </lineage>
</organism>
<dbReference type="PANTHER" id="PTHR45348:SF2">
    <property type="entry name" value="ZINC-TYPE ALCOHOL DEHYDROGENASE-LIKE PROTEIN C2E1P3.01"/>
    <property type="match status" value="1"/>
</dbReference>
<evidence type="ECO:0000256" key="3">
    <source>
        <dbReference type="ARBA" id="ARBA00023002"/>
    </source>
</evidence>
<comment type="caution">
    <text evidence="5">The sequence shown here is derived from an EMBL/GenBank/DDBJ whole genome shotgun (WGS) entry which is preliminary data.</text>
</comment>
<dbReference type="CDD" id="cd08249">
    <property type="entry name" value="enoyl_reductase_like"/>
    <property type="match status" value="1"/>
</dbReference>
<dbReference type="InterPro" id="IPR020843">
    <property type="entry name" value="ER"/>
</dbReference>
<comment type="subunit">
    <text evidence="2">Monomer.</text>
</comment>